<dbReference type="EMBL" id="JBGBPQ010000034">
    <property type="protein sequence ID" value="KAL1493535.1"/>
    <property type="molecule type" value="Genomic_DNA"/>
</dbReference>
<dbReference type="Proteomes" id="UP001515480">
    <property type="component" value="Unassembled WGS sequence"/>
</dbReference>
<accession>A0AB34I7I3</accession>
<protein>
    <submittedName>
        <fullName evidence="1">Uncharacterized protein</fullName>
    </submittedName>
</protein>
<gene>
    <name evidence="1" type="ORF">AB1Y20_017238</name>
</gene>
<evidence type="ECO:0000313" key="1">
    <source>
        <dbReference type="EMBL" id="KAL1493535.1"/>
    </source>
</evidence>
<reference evidence="1 2" key="1">
    <citation type="journal article" date="2024" name="Science">
        <title>Giant polyketide synthase enzymes in the biosynthesis of giant marine polyether toxins.</title>
        <authorList>
            <person name="Fallon T.R."/>
            <person name="Shende V.V."/>
            <person name="Wierzbicki I.H."/>
            <person name="Pendleton A.L."/>
            <person name="Watervoot N.F."/>
            <person name="Auber R.P."/>
            <person name="Gonzalez D.J."/>
            <person name="Wisecaver J.H."/>
            <person name="Moore B.S."/>
        </authorList>
    </citation>
    <scope>NUCLEOTIDE SEQUENCE [LARGE SCALE GENOMIC DNA]</scope>
    <source>
        <strain evidence="1 2">12B1</strain>
    </source>
</reference>
<dbReference type="AlphaFoldDB" id="A0AB34I7I3"/>
<sequence length="188" mass="20304">MPSSRLSRRPSLRATGSAPCARGGALPLAVASVRPLLLLLLLLQLCGARGGLLHSAQRELSACTPHDDSDLGVATCEDWCSEPGHCSFCKCRRCSLCQRACDPSSEGDVHFEGAPLRCARRCEDQAHCGMCKCKGCEICKGHHPERACKPASSSDLPFESCQVWCQGGQHCQYCKCKVGCRRAQYCST</sequence>
<organism evidence="1 2">
    <name type="scientific">Prymnesium parvum</name>
    <name type="common">Toxic golden alga</name>
    <dbReference type="NCBI Taxonomy" id="97485"/>
    <lineage>
        <taxon>Eukaryota</taxon>
        <taxon>Haptista</taxon>
        <taxon>Haptophyta</taxon>
        <taxon>Prymnesiophyceae</taxon>
        <taxon>Prymnesiales</taxon>
        <taxon>Prymnesiaceae</taxon>
        <taxon>Prymnesium</taxon>
    </lineage>
</organism>
<comment type="caution">
    <text evidence="1">The sequence shown here is derived from an EMBL/GenBank/DDBJ whole genome shotgun (WGS) entry which is preliminary data.</text>
</comment>
<keyword evidence="2" id="KW-1185">Reference proteome</keyword>
<evidence type="ECO:0000313" key="2">
    <source>
        <dbReference type="Proteomes" id="UP001515480"/>
    </source>
</evidence>
<proteinExistence type="predicted"/>
<name>A0AB34I7I3_PRYPA</name>